<keyword evidence="2 4" id="KW-0863">Zinc-finger</keyword>
<dbReference type="AlphaFoldDB" id="A0A814LI21"/>
<dbReference type="OrthoDB" id="6365676at2759"/>
<dbReference type="SUPFAM" id="SSF57667">
    <property type="entry name" value="beta-beta-alpha zinc fingers"/>
    <property type="match status" value="1"/>
</dbReference>
<feature type="compositionally biased region" description="Low complexity" evidence="5">
    <location>
        <begin position="226"/>
        <end position="238"/>
    </location>
</feature>
<evidence type="ECO:0000313" key="9">
    <source>
        <dbReference type="Proteomes" id="UP000663829"/>
    </source>
</evidence>
<dbReference type="CDD" id="cd22541">
    <property type="entry name" value="SP5_N"/>
    <property type="match status" value="1"/>
</dbReference>
<feature type="domain" description="C2H2-type" evidence="6">
    <location>
        <begin position="296"/>
        <end position="323"/>
    </location>
</feature>
<evidence type="ECO:0000256" key="1">
    <source>
        <dbReference type="ARBA" id="ARBA00022723"/>
    </source>
</evidence>
<dbReference type="GO" id="GO:0000978">
    <property type="term" value="F:RNA polymerase II cis-regulatory region sequence-specific DNA binding"/>
    <property type="evidence" value="ECO:0007669"/>
    <property type="project" value="TreeGrafter"/>
</dbReference>
<evidence type="ECO:0000256" key="3">
    <source>
        <dbReference type="ARBA" id="ARBA00022833"/>
    </source>
</evidence>
<dbReference type="GO" id="GO:0008270">
    <property type="term" value="F:zinc ion binding"/>
    <property type="evidence" value="ECO:0007669"/>
    <property type="project" value="UniProtKB-KW"/>
</dbReference>
<evidence type="ECO:0000256" key="4">
    <source>
        <dbReference type="PROSITE-ProRule" id="PRU00042"/>
    </source>
</evidence>
<feature type="region of interest" description="Disordered" evidence="5">
    <location>
        <begin position="226"/>
        <end position="255"/>
    </location>
</feature>
<feature type="domain" description="C2H2-type" evidence="6">
    <location>
        <begin position="324"/>
        <end position="353"/>
    </location>
</feature>
<feature type="compositionally biased region" description="Polar residues" evidence="5">
    <location>
        <begin position="239"/>
        <end position="255"/>
    </location>
</feature>
<dbReference type="Proteomes" id="UP000663829">
    <property type="component" value="Unassembled WGS sequence"/>
</dbReference>
<evidence type="ECO:0000313" key="7">
    <source>
        <dbReference type="EMBL" id="CAF1064517.1"/>
    </source>
</evidence>
<dbReference type="FunFam" id="3.30.160.60:FF:000007">
    <property type="entry name" value="Basic krueppel-like factor 3"/>
    <property type="match status" value="1"/>
</dbReference>
<evidence type="ECO:0000256" key="5">
    <source>
        <dbReference type="SAM" id="MobiDB-lite"/>
    </source>
</evidence>
<keyword evidence="9" id="KW-1185">Reference proteome</keyword>
<feature type="compositionally biased region" description="Low complexity" evidence="5">
    <location>
        <begin position="506"/>
        <end position="515"/>
    </location>
</feature>
<accession>A0A814LI21</accession>
<feature type="region of interest" description="Disordered" evidence="5">
    <location>
        <begin position="582"/>
        <end position="605"/>
    </location>
</feature>
<reference evidence="7" key="1">
    <citation type="submission" date="2021-02" db="EMBL/GenBank/DDBJ databases">
        <authorList>
            <person name="Nowell W R."/>
        </authorList>
    </citation>
    <scope>NUCLEOTIDE SEQUENCE</scope>
</reference>
<dbReference type="EMBL" id="CAJNOQ010004553">
    <property type="protein sequence ID" value="CAF1064517.1"/>
    <property type="molecule type" value="Genomic_DNA"/>
</dbReference>
<dbReference type="Gene3D" id="3.30.160.60">
    <property type="entry name" value="Classic Zinc Finger"/>
    <property type="match status" value="3"/>
</dbReference>
<dbReference type="InterPro" id="IPR013087">
    <property type="entry name" value="Znf_C2H2_type"/>
</dbReference>
<dbReference type="PANTHER" id="PTHR23235">
    <property type="entry name" value="KRUEPPEL-LIKE TRANSCRIPTION FACTOR"/>
    <property type="match status" value="1"/>
</dbReference>
<keyword evidence="3" id="KW-0862">Zinc</keyword>
<feature type="region of interest" description="Disordered" evidence="5">
    <location>
        <begin position="505"/>
        <end position="527"/>
    </location>
</feature>
<proteinExistence type="predicted"/>
<dbReference type="SMART" id="SM00355">
    <property type="entry name" value="ZnF_C2H2"/>
    <property type="match status" value="3"/>
</dbReference>
<organism evidence="7 9">
    <name type="scientific">Didymodactylos carnosus</name>
    <dbReference type="NCBI Taxonomy" id="1234261"/>
    <lineage>
        <taxon>Eukaryota</taxon>
        <taxon>Metazoa</taxon>
        <taxon>Spiralia</taxon>
        <taxon>Gnathifera</taxon>
        <taxon>Rotifera</taxon>
        <taxon>Eurotatoria</taxon>
        <taxon>Bdelloidea</taxon>
        <taxon>Philodinida</taxon>
        <taxon>Philodinidae</taxon>
        <taxon>Didymodactylos</taxon>
    </lineage>
</organism>
<dbReference type="Pfam" id="PF00096">
    <property type="entry name" value="zf-C2H2"/>
    <property type="match status" value="1"/>
</dbReference>
<evidence type="ECO:0000256" key="2">
    <source>
        <dbReference type="ARBA" id="ARBA00022771"/>
    </source>
</evidence>
<dbReference type="InterPro" id="IPR036236">
    <property type="entry name" value="Znf_C2H2_sf"/>
</dbReference>
<evidence type="ECO:0000259" key="6">
    <source>
        <dbReference type="PROSITE" id="PS50157"/>
    </source>
</evidence>
<dbReference type="PROSITE" id="PS00028">
    <property type="entry name" value="ZINC_FINGER_C2H2_1"/>
    <property type="match status" value="2"/>
</dbReference>
<dbReference type="PROSITE" id="PS50157">
    <property type="entry name" value="ZINC_FINGER_C2H2_2"/>
    <property type="match status" value="2"/>
</dbReference>
<sequence>MVLLAYPLLNTAAPLSSKSTFMDRSIGNSSTCPIARPIPLNSSQHNHRTVCPLPIRPLNSNILLPLLQQNEKFLSASRKSQEFFHESNGTKYLNLSIINNSGIKNIDSLQQSHPSSIWDTSVSSSPSSIKRDSQWLDPRLRSSPSTLDRLHTEALIRHKTLQMLHTRFPLNSIDFLASITENSLTSHLANKTSTSLPPLHPHTLAAILNSSSSSCSSSSSLNNSSSSTNSLNSSLQSSPINVPFSNQNTQNSNNDKWWSVNEHSSLFGSVTRRCKRCRCPNCINQTDIDPHTKRQHICHICNKIYGKTSHLKAHLRWHAGERPFRCHWLFCGKAFTRSDELQRHLRTHTGEKRFQCQRCVCITFQNYKPLKNGKRFMRSDHLSKHSKTHESPIAVSSPSTIIANDRQNFHHQTEKIENALTAAGFKHEKIERLQSFKKDSPGTTVKITFTDSLDRDTTVRTGIHLEHLNIIAEPAKCARAHNSKDCDKDDNQIKCKNCEEKRLKSTTENYSSTSSERTRPSPTPNVNDYRAFPSADVTCRQNSSSISTVDIVETVFEKVIAILQPTLDKILEKLELTTTTAPLSSTTETATDQDQMELDKFETEE</sequence>
<name>A0A814LI21_9BILA</name>
<protein>
    <recommendedName>
        <fullName evidence="6">C2H2-type domain-containing protein</fullName>
    </recommendedName>
</protein>
<keyword evidence="1" id="KW-0479">Metal-binding</keyword>
<dbReference type="GO" id="GO:0000981">
    <property type="term" value="F:DNA-binding transcription factor activity, RNA polymerase II-specific"/>
    <property type="evidence" value="ECO:0007669"/>
    <property type="project" value="TreeGrafter"/>
</dbReference>
<dbReference type="PANTHER" id="PTHR23235:SF170">
    <property type="entry name" value="FI01014P-RELATED"/>
    <property type="match status" value="1"/>
</dbReference>
<gene>
    <name evidence="7" type="ORF">GPM918_LOCUS16954</name>
    <name evidence="8" type="ORF">SRO942_LOCUS16952</name>
</gene>
<dbReference type="Proteomes" id="UP000681722">
    <property type="component" value="Unassembled WGS sequence"/>
</dbReference>
<dbReference type="EMBL" id="CAJOBC010004552">
    <property type="protein sequence ID" value="CAF3832381.1"/>
    <property type="molecule type" value="Genomic_DNA"/>
</dbReference>
<comment type="caution">
    <text evidence="7">The sequence shown here is derived from an EMBL/GenBank/DDBJ whole genome shotgun (WGS) entry which is preliminary data.</text>
</comment>
<evidence type="ECO:0000313" key="8">
    <source>
        <dbReference type="EMBL" id="CAF3832381.1"/>
    </source>
</evidence>